<dbReference type="Proteomes" id="UP000013201">
    <property type="component" value="Unassembled WGS sequence"/>
</dbReference>
<reference evidence="2" key="2">
    <citation type="submission" date="2013-04" db="EMBL/GenBank/DDBJ databases">
        <title>Bisphenol A degrading Sphingobium sp. strain BiD32.</title>
        <authorList>
            <person name="Nielsen J.L."/>
            <person name="Zhou N.A."/>
            <person name="Kjeldal H."/>
        </authorList>
    </citation>
    <scope>NUCLEOTIDE SEQUENCE [LARGE SCALE GENOMIC DNA]</scope>
    <source>
        <strain evidence="2">BiD32</strain>
    </source>
</reference>
<dbReference type="AlphaFoldDB" id="N1MRD1"/>
<name>N1MRD1_9SPHN</name>
<reference evidence="1 2" key="1">
    <citation type="submission" date="2013-03" db="EMBL/GenBank/DDBJ databases">
        <authorList>
            <person name="Le V."/>
        </authorList>
    </citation>
    <scope>NUCLEOTIDE SEQUENCE [LARGE SCALE GENOMIC DNA]</scope>
    <source>
        <strain evidence="1 2">BiD32</strain>
    </source>
</reference>
<organism evidence="1 2">
    <name type="scientific">Sphingobium indicum BiD32</name>
    <dbReference type="NCBI Taxonomy" id="1301087"/>
    <lineage>
        <taxon>Bacteria</taxon>
        <taxon>Pseudomonadati</taxon>
        <taxon>Pseudomonadota</taxon>
        <taxon>Alphaproteobacteria</taxon>
        <taxon>Sphingomonadales</taxon>
        <taxon>Sphingomonadaceae</taxon>
        <taxon>Sphingobium</taxon>
    </lineage>
</organism>
<protein>
    <submittedName>
        <fullName evidence="1">Uncharacterized protein</fullName>
    </submittedName>
</protein>
<evidence type="ECO:0000313" key="1">
    <source>
        <dbReference type="EMBL" id="CCW18003.1"/>
    </source>
</evidence>
<accession>N1MRD1</accession>
<dbReference type="EMBL" id="CAVK010000115">
    <property type="protein sequence ID" value="CCW18003.1"/>
    <property type="molecule type" value="Genomic_DNA"/>
</dbReference>
<keyword evidence="2" id="KW-1185">Reference proteome</keyword>
<proteinExistence type="predicted"/>
<evidence type="ECO:0000313" key="2">
    <source>
        <dbReference type="Proteomes" id="UP000013201"/>
    </source>
</evidence>
<comment type="caution">
    <text evidence="1">The sequence shown here is derived from an EMBL/GenBank/DDBJ whole genome shotgun (WGS) entry which is preliminary data.</text>
</comment>
<sequence>MEVRTGDEVVEMALSAGEAAELMFELGFALEESARIANGRSSRRPT</sequence>
<gene>
    <name evidence="1" type="ORF">EBBID32_23530</name>
</gene>